<dbReference type="EMBL" id="BSXS01011500">
    <property type="protein sequence ID" value="GMF00654.1"/>
    <property type="molecule type" value="Genomic_DNA"/>
</dbReference>
<sequence>MKRFNSSQQGPILHLNMLDLTHRFLIHSSQALFVSISLLLYAKKHHTNINKQEIPTTKKLLPSSHTRALIIIAITILNVYIDTRKLATLTYLRSLSNKLSLYLSKSSQLDSLLSIHLQQLKSNVNPPQHSTNTYPYEYQSPGTTSHASSKKRSLITLQTQTTATSLLLTLNTRIINLIPLTDPKTLKQYCDIYNINFTPELSYNSSSIGTGNDNLQFINLLNHGELLDSMQRQLASQLQKTQQPPQVSLAMRLRPLRLRSCSGHQFLLL</sequence>
<gene>
    <name evidence="1" type="ORF">Amon02_001105300</name>
</gene>
<comment type="caution">
    <text evidence="1">The sequence shown here is derived from an EMBL/GenBank/DDBJ whole genome shotgun (WGS) entry which is preliminary data.</text>
</comment>
<reference evidence="1" key="1">
    <citation type="submission" date="2023-04" db="EMBL/GenBank/DDBJ databases">
        <title>Ambrosiozyma monospora NBRC 10751.</title>
        <authorList>
            <person name="Ichikawa N."/>
            <person name="Sato H."/>
            <person name="Tonouchi N."/>
        </authorList>
    </citation>
    <scope>NUCLEOTIDE SEQUENCE</scope>
    <source>
        <strain evidence="1">NBRC 10751</strain>
    </source>
</reference>
<protein>
    <submittedName>
        <fullName evidence="1">Unnamed protein product</fullName>
    </submittedName>
</protein>
<proteinExistence type="predicted"/>
<name>A0ACB5U3J4_AMBMO</name>
<organism evidence="1 2">
    <name type="scientific">Ambrosiozyma monospora</name>
    <name type="common">Yeast</name>
    <name type="synonym">Endomycopsis monosporus</name>
    <dbReference type="NCBI Taxonomy" id="43982"/>
    <lineage>
        <taxon>Eukaryota</taxon>
        <taxon>Fungi</taxon>
        <taxon>Dikarya</taxon>
        <taxon>Ascomycota</taxon>
        <taxon>Saccharomycotina</taxon>
        <taxon>Pichiomycetes</taxon>
        <taxon>Pichiales</taxon>
        <taxon>Pichiaceae</taxon>
        <taxon>Ambrosiozyma</taxon>
    </lineage>
</organism>
<dbReference type="Proteomes" id="UP001165064">
    <property type="component" value="Unassembled WGS sequence"/>
</dbReference>
<accession>A0ACB5U3J4</accession>
<evidence type="ECO:0000313" key="2">
    <source>
        <dbReference type="Proteomes" id="UP001165064"/>
    </source>
</evidence>
<evidence type="ECO:0000313" key="1">
    <source>
        <dbReference type="EMBL" id="GMF00654.1"/>
    </source>
</evidence>
<keyword evidence="2" id="KW-1185">Reference proteome</keyword>